<reference evidence="1 2" key="1">
    <citation type="journal article" date="2022" name="Nat. Microbiol.">
        <title>Three families of Asgard archaeal viruses identified in metagenome-assembled genomes.</title>
        <authorList>
            <person name="Medvedeva S."/>
            <person name="Sun J."/>
            <person name="Yutin N."/>
            <person name="Koonin E.V."/>
            <person name="Nunoura T."/>
            <person name="Rinke C."/>
            <person name="Krupovic M."/>
        </authorList>
    </citation>
    <scope>NUCLEOTIDE SEQUENCE [LARGE SCALE GENOMIC DNA]</scope>
    <source>
        <strain evidence="1">VerdaV4</strain>
    </source>
</reference>
<dbReference type="Proteomes" id="UP001162249">
    <property type="component" value="Segment"/>
</dbReference>
<dbReference type="GO" id="GO:0003677">
    <property type="term" value="F:DNA binding"/>
    <property type="evidence" value="ECO:0007669"/>
    <property type="project" value="UniProtKB-KW"/>
</dbReference>
<name>A0AA35CPL8_9CAUD</name>
<dbReference type="GeneID" id="80402144"/>
<dbReference type="KEGG" id="vg:80402144"/>
<dbReference type="InterPro" id="IPR036390">
    <property type="entry name" value="WH_DNA-bd_sf"/>
</dbReference>
<keyword evidence="1" id="KW-0238">DNA-binding</keyword>
<accession>A0AA35CPL8</accession>
<evidence type="ECO:0000313" key="2">
    <source>
        <dbReference type="Proteomes" id="UP001162249"/>
    </source>
</evidence>
<dbReference type="RefSeq" id="YP_010772432.1">
    <property type="nucleotide sequence ID" value="NC_074643.1"/>
</dbReference>
<proteinExistence type="predicted"/>
<protein>
    <submittedName>
        <fullName evidence="1">DNA-binding protein containing wHTH domain</fullName>
    </submittedName>
</protein>
<evidence type="ECO:0000313" key="1">
    <source>
        <dbReference type="EMBL" id="BDI54989.1"/>
    </source>
</evidence>
<keyword evidence="2" id="KW-1185">Reference proteome</keyword>
<organism evidence="1 2">
    <name type="scientific">Lokiarchaeia virus VerdaV4</name>
    <dbReference type="NCBI Taxonomy" id="3070172"/>
    <lineage>
        <taxon>Viruses</taxon>
        <taxon>Duplodnaviria</taxon>
        <taxon>Heunggongvirae</taxon>
        <taxon>Uroviricota</taxon>
        <taxon>Caudoviricetes</taxon>
        <taxon>Verdandiviridae</taxon>
        <taxon>Dolusvirus</taxon>
        <taxon>Dolusvirus pacificense</taxon>
    </lineage>
</organism>
<sequence length="77" mass="9074">MERIILNWTNLRKAIIITLTMYGEMSRSELKRKLQTPMTTLYCNLDVLEVAGYVEHESRAHMGKRGRPTTYWSVIEK</sequence>
<dbReference type="Gene3D" id="1.10.10.10">
    <property type="entry name" value="Winged helix-like DNA-binding domain superfamily/Winged helix DNA-binding domain"/>
    <property type="match status" value="1"/>
</dbReference>
<dbReference type="InterPro" id="IPR036388">
    <property type="entry name" value="WH-like_DNA-bd_sf"/>
</dbReference>
<dbReference type="EMBL" id="LC711080">
    <property type="protein sequence ID" value="BDI54989.1"/>
    <property type="molecule type" value="Genomic_DNA"/>
</dbReference>
<dbReference type="SUPFAM" id="SSF46785">
    <property type="entry name" value="Winged helix' DNA-binding domain"/>
    <property type="match status" value="1"/>
</dbReference>